<dbReference type="InterPro" id="IPR037185">
    <property type="entry name" value="EmrE-like"/>
</dbReference>
<dbReference type="PANTHER" id="PTHR36116">
    <property type="entry name" value="UPF0060 MEMBRANE PROTEIN YNFA"/>
    <property type="match status" value="1"/>
</dbReference>
<comment type="subcellular location">
    <subcellularLocation>
        <location evidence="5">Cell membrane</location>
        <topology evidence="5">Multi-pass membrane protein</topology>
    </subcellularLocation>
</comment>
<comment type="similarity">
    <text evidence="5">Belongs to the UPF0060 family.</text>
</comment>
<keyword evidence="1 5" id="KW-1003">Cell membrane</keyword>
<evidence type="ECO:0000256" key="3">
    <source>
        <dbReference type="ARBA" id="ARBA00022989"/>
    </source>
</evidence>
<evidence type="ECO:0000256" key="4">
    <source>
        <dbReference type="ARBA" id="ARBA00023136"/>
    </source>
</evidence>
<reference evidence="6" key="1">
    <citation type="submission" date="2021-04" db="EMBL/GenBank/DDBJ databases">
        <title>Genome based classification of Actinospica acidithermotolerans sp. nov., an actinobacterium isolated from an Indonesian hot spring.</title>
        <authorList>
            <person name="Kusuma A.B."/>
            <person name="Putra K.E."/>
            <person name="Nafisah S."/>
            <person name="Loh J."/>
            <person name="Nouioui I."/>
            <person name="Goodfellow M."/>
        </authorList>
    </citation>
    <scope>NUCLEOTIDE SEQUENCE</scope>
    <source>
        <strain evidence="6">MGRD01-02</strain>
    </source>
</reference>
<name>A0A941EGK9_9ACTN</name>
<evidence type="ECO:0000313" key="6">
    <source>
        <dbReference type="EMBL" id="MBR7828714.1"/>
    </source>
</evidence>
<keyword evidence="3 5" id="KW-1133">Transmembrane helix</keyword>
<gene>
    <name evidence="6" type="ORF">KDK95_20565</name>
</gene>
<dbReference type="EMBL" id="JAGSOH010000063">
    <property type="protein sequence ID" value="MBR7828714.1"/>
    <property type="molecule type" value="Genomic_DNA"/>
</dbReference>
<dbReference type="PANTHER" id="PTHR36116:SF1">
    <property type="entry name" value="UPF0060 MEMBRANE PROTEIN YNFA"/>
    <property type="match status" value="1"/>
</dbReference>
<keyword evidence="7" id="KW-1185">Reference proteome</keyword>
<proteinExistence type="inferred from homology"/>
<dbReference type="Pfam" id="PF02694">
    <property type="entry name" value="UPF0060"/>
    <property type="match status" value="1"/>
</dbReference>
<organism evidence="6 7">
    <name type="scientific">Actinospica acidithermotolerans</name>
    <dbReference type="NCBI Taxonomy" id="2828514"/>
    <lineage>
        <taxon>Bacteria</taxon>
        <taxon>Bacillati</taxon>
        <taxon>Actinomycetota</taxon>
        <taxon>Actinomycetes</taxon>
        <taxon>Catenulisporales</taxon>
        <taxon>Actinospicaceae</taxon>
        <taxon>Actinospica</taxon>
    </lineage>
</organism>
<comment type="caution">
    <text evidence="6">The sequence shown here is derived from an EMBL/GenBank/DDBJ whole genome shotgun (WGS) entry which is preliminary data.</text>
</comment>
<dbReference type="GO" id="GO:0005886">
    <property type="term" value="C:plasma membrane"/>
    <property type="evidence" value="ECO:0007669"/>
    <property type="project" value="UniProtKB-SubCell"/>
</dbReference>
<evidence type="ECO:0000256" key="1">
    <source>
        <dbReference type="ARBA" id="ARBA00022475"/>
    </source>
</evidence>
<evidence type="ECO:0000256" key="5">
    <source>
        <dbReference type="HAMAP-Rule" id="MF_00010"/>
    </source>
</evidence>
<evidence type="ECO:0000256" key="2">
    <source>
        <dbReference type="ARBA" id="ARBA00022692"/>
    </source>
</evidence>
<feature type="transmembrane region" description="Helical" evidence="5">
    <location>
        <begin position="34"/>
        <end position="50"/>
    </location>
</feature>
<sequence>MLIARSIGLFVLAAFLEIGGCWLVWQGLRAHRGWWWVAGGAVALALYGAVATRQPSGDFGRVLAAYGGIFVAGSLAWGWIADGYRPDGFDVIGAVICLIGIGVIIYVPRGR</sequence>
<feature type="transmembrane region" description="Helical" evidence="5">
    <location>
        <begin position="91"/>
        <end position="108"/>
    </location>
</feature>
<dbReference type="AlphaFoldDB" id="A0A941EGK9"/>
<protein>
    <submittedName>
        <fullName evidence="6">YnfA family protein</fullName>
    </submittedName>
</protein>
<dbReference type="RefSeq" id="WP_212519847.1">
    <property type="nucleotide sequence ID" value="NZ_JAGSOH010000063.1"/>
</dbReference>
<keyword evidence="2 5" id="KW-0812">Transmembrane</keyword>
<dbReference type="SUPFAM" id="SSF103481">
    <property type="entry name" value="Multidrug resistance efflux transporter EmrE"/>
    <property type="match status" value="1"/>
</dbReference>
<accession>A0A941EGK9</accession>
<keyword evidence="4 5" id="KW-0472">Membrane</keyword>
<dbReference type="InterPro" id="IPR003844">
    <property type="entry name" value="UPF0060"/>
</dbReference>
<feature type="transmembrane region" description="Helical" evidence="5">
    <location>
        <begin position="62"/>
        <end position="79"/>
    </location>
</feature>
<evidence type="ECO:0000313" key="7">
    <source>
        <dbReference type="Proteomes" id="UP000676325"/>
    </source>
</evidence>
<dbReference type="HAMAP" id="MF_00010">
    <property type="entry name" value="UPF0060"/>
    <property type="match status" value="1"/>
</dbReference>
<dbReference type="NCBIfam" id="NF002586">
    <property type="entry name" value="PRK02237.1"/>
    <property type="match status" value="1"/>
</dbReference>
<feature type="transmembrane region" description="Helical" evidence="5">
    <location>
        <begin position="7"/>
        <end position="28"/>
    </location>
</feature>
<dbReference type="Proteomes" id="UP000676325">
    <property type="component" value="Unassembled WGS sequence"/>
</dbReference>